<name>A0AA86W1L8_9FABA</name>
<dbReference type="AlphaFoldDB" id="A0AA86W1L8"/>
<keyword evidence="2" id="KW-1185">Reference proteome</keyword>
<protein>
    <submittedName>
        <fullName evidence="1">Uncharacterized protein</fullName>
    </submittedName>
</protein>
<accession>A0AA86W1L8</accession>
<evidence type="ECO:0000313" key="1">
    <source>
        <dbReference type="EMBL" id="CAJ1976800.1"/>
    </source>
</evidence>
<reference evidence="1" key="1">
    <citation type="submission" date="2023-10" db="EMBL/GenBank/DDBJ databases">
        <authorList>
            <person name="Domelevo Entfellner J.-B."/>
        </authorList>
    </citation>
    <scope>NUCLEOTIDE SEQUENCE</scope>
</reference>
<organism evidence="1 2">
    <name type="scientific">Sphenostylis stenocarpa</name>
    <dbReference type="NCBI Taxonomy" id="92480"/>
    <lineage>
        <taxon>Eukaryota</taxon>
        <taxon>Viridiplantae</taxon>
        <taxon>Streptophyta</taxon>
        <taxon>Embryophyta</taxon>
        <taxon>Tracheophyta</taxon>
        <taxon>Spermatophyta</taxon>
        <taxon>Magnoliopsida</taxon>
        <taxon>eudicotyledons</taxon>
        <taxon>Gunneridae</taxon>
        <taxon>Pentapetalae</taxon>
        <taxon>rosids</taxon>
        <taxon>fabids</taxon>
        <taxon>Fabales</taxon>
        <taxon>Fabaceae</taxon>
        <taxon>Papilionoideae</taxon>
        <taxon>50 kb inversion clade</taxon>
        <taxon>NPAAA clade</taxon>
        <taxon>indigoferoid/millettioid clade</taxon>
        <taxon>Phaseoleae</taxon>
        <taxon>Sphenostylis</taxon>
    </lineage>
</organism>
<sequence>MFSPKRDSDSSPRYSLPLFHTLLLSFITFLPRMGRFALSELADYTWEMCIKQDLDT</sequence>
<evidence type="ECO:0000313" key="2">
    <source>
        <dbReference type="Proteomes" id="UP001189624"/>
    </source>
</evidence>
<dbReference type="Gramene" id="rna-AYBTSS11_LOCUS28943">
    <property type="protein sequence ID" value="CAJ1976800.1"/>
    <property type="gene ID" value="gene-AYBTSS11_LOCUS28943"/>
</dbReference>
<dbReference type="Proteomes" id="UP001189624">
    <property type="component" value="Chromosome 10"/>
</dbReference>
<proteinExistence type="predicted"/>
<dbReference type="EMBL" id="OY731407">
    <property type="protein sequence ID" value="CAJ1976800.1"/>
    <property type="molecule type" value="Genomic_DNA"/>
</dbReference>
<gene>
    <name evidence="1" type="ORF">AYBTSS11_LOCUS28943</name>
</gene>